<evidence type="ECO:0000313" key="1">
    <source>
        <dbReference type="EMBL" id="EIJ34144.1"/>
    </source>
</evidence>
<protein>
    <submittedName>
        <fullName evidence="1">Uncharacterized protein</fullName>
    </submittedName>
</protein>
<accession>A0A656HDU1</accession>
<proteinExistence type="predicted"/>
<organism evidence="1 2">
    <name type="scientific">Thiothrix nivea (strain ATCC 35100 / DSM 5205 / JP2)</name>
    <dbReference type="NCBI Taxonomy" id="870187"/>
    <lineage>
        <taxon>Bacteria</taxon>
        <taxon>Pseudomonadati</taxon>
        <taxon>Pseudomonadota</taxon>
        <taxon>Gammaproteobacteria</taxon>
        <taxon>Thiotrichales</taxon>
        <taxon>Thiotrichaceae</taxon>
        <taxon>Thiothrix</taxon>
    </lineage>
</organism>
<name>A0A656HDU1_THINJ</name>
<gene>
    <name evidence="1" type="ORF">Thini_1542</name>
</gene>
<evidence type="ECO:0000313" key="2">
    <source>
        <dbReference type="Proteomes" id="UP000005317"/>
    </source>
</evidence>
<keyword evidence="2" id="KW-1185">Reference proteome</keyword>
<dbReference type="Proteomes" id="UP000005317">
    <property type="component" value="Unassembled WGS sequence"/>
</dbReference>
<reference evidence="2" key="1">
    <citation type="journal article" date="2011" name="Stand. Genomic Sci.">
        <title>Genome sequence of the filamentous, gliding Thiothrix nivea neotype strain (JP2(T)).</title>
        <authorList>
            <person name="Lapidus A."/>
            <person name="Nolan M."/>
            <person name="Lucas S."/>
            <person name="Glavina Del Rio T."/>
            <person name="Tice H."/>
            <person name="Cheng J.F."/>
            <person name="Tapia R."/>
            <person name="Han C."/>
            <person name="Goodwin L."/>
            <person name="Pitluck S."/>
            <person name="Liolios K."/>
            <person name="Pagani I."/>
            <person name="Ivanova N."/>
            <person name="Huntemann M."/>
            <person name="Mavromatis K."/>
            <person name="Mikhailova N."/>
            <person name="Pati A."/>
            <person name="Chen A."/>
            <person name="Palaniappan K."/>
            <person name="Land M."/>
            <person name="Brambilla E.M."/>
            <person name="Rohde M."/>
            <person name="Abt B."/>
            <person name="Verbarg S."/>
            <person name="Goker M."/>
            <person name="Bristow J."/>
            <person name="Eisen J.A."/>
            <person name="Markowitz V."/>
            <person name="Hugenholtz P."/>
            <person name="Kyrpides N.C."/>
            <person name="Klenk H.P."/>
            <person name="Woyke T."/>
        </authorList>
    </citation>
    <scope>NUCLEOTIDE SEQUENCE [LARGE SCALE GENOMIC DNA]</scope>
    <source>
        <strain evidence="2">ATCC 35100 / DSM 5205 / JP2</strain>
    </source>
</reference>
<dbReference type="EMBL" id="JH651384">
    <property type="protein sequence ID" value="EIJ34144.1"/>
    <property type="molecule type" value="Genomic_DNA"/>
</dbReference>
<dbReference type="AlphaFoldDB" id="A0A656HDU1"/>
<sequence>MKMATGQLSPLIRLIAKLELQFKDMPPTIRVTPTMNIVADLTERSIEECV</sequence>